<name>A0A2I4EG70_JUGRE</name>
<gene>
    <name evidence="3" type="primary">LOC108989286</name>
</gene>
<proteinExistence type="predicted"/>
<feature type="region of interest" description="Disordered" evidence="1">
    <location>
        <begin position="22"/>
        <end position="57"/>
    </location>
</feature>
<dbReference type="FunCoup" id="A0A2I4EG70">
    <property type="interactions" value="57"/>
</dbReference>
<keyword evidence="2" id="KW-1185">Reference proteome</keyword>
<reference evidence="3" key="1">
    <citation type="submission" date="2025-08" db="UniProtKB">
        <authorList>
            <consortium name="RefSeq"/>
        </authorList>
    </citation>
    <scope>IDENTIFICATION</scope>
    <source>
        <tissue evidence="3">Leaves</tissue>
    </source>
</reference>
<protein>
    <submittedName>
        <fullName evidence="3">Uncharacterized protein At4g00950</fullName>
    </submittedName>
</protein>
<dbReference type="RefSeq" id="XP_018818390.1">
    <property type="nucleotide sequence ID" value="XM_018962845.2"/>
</dbReference>
<organism evidence="2 3">
    <name type="scientific">Juglans regia</name>
    <name type="common">English walnut</name>
    <dbReference type="NCBI Taxonomy" id="51240"/>
    <lineage>
        <taxon>Eukaryota</taxon>
        <taxon>Viridiplantae</taxon>
        <taxon>Streptophyta</taxon>
        <taxon>Embryophyta</taxon>
        <taxon>Tracheophyta</taxon>
        <taxon>Spermatophyta</taxon>
        <taxon>Magnoliopsida</taxon>
        <taxon>eudicotyledons</taxon>
        <taxon>Gunneridae</taxon>
        <taxon>Pentapetalae</taxon>
        <taxon>rosids</taxon>
        <taxon>fabids</taxon>
        <taxon>Fagales</taxon>
        <taxon>Juglandaceae</taxon>
        <taxon>Juglans</taxon>
    </lineage>
</organism>
<dbReference type="InterPro" id="IPR007789">
    <property type="entry name" value="DUF688"/>
</dbReference>
<dbReference type="OrthoDB" id="1934555at2759"/>
<dbReference type="GO" id="GO:0009793">
    <property type="term" value="P:embryo development ending in seed dormancy"/>
    <property type="evidence" value="ECO:0007669"/>
    <property type="project" value="EnsemblPlants"/>
</dbReference>
<dbReference type="AlphaFoldDB" id="A0A2I4EG70"/>
<accession>A0A2I4EG70</accession>
<feature type="compositionally biased region" description="Polar residues" evidence="1">
    <location>
        <begin position="29"/>
        <end position="44"/>
    </location>
</feature>
<dbReference type="PANTHER" id="PTHR34371:SF2">
    <property type="entry name" value="DUF688 FAMILY PROTEIN"/>
    <property type="match status" value="1"/>
</dbReference>
<dbReference type="GeneID" id="108989286"/>
<dbReference type="Pfam" id="PF05097">
    <property type="entry name" value="DUF688"/>
    <property type="match status" value="1"/>
</dbReference>
<dbReference type="PANTHER" id="PTHR34371">
    <property type="entry name" value="OS01G0551000 PROTEIN"/>
    <property type="match status" value="1"/>
</dbReference>
<evidence type="ECO:0000256" key="1">
    <source>
        <dbReference type="SAM" id="MobiDB-lite"/>
    </source>
</evidence>
<evidence type="ECO:0000313" key="3">
    <source>
        <dbReference type="RefSeq" id="XP_018818390.1"/>
    </source>
</evidence>
<dbReference type="KEGG" id="jre:108989286"/>
<sequence>MGTAGETEPEASSILKLPLLSVPPMMHSTDPSGMQTPPLHSSASVPFRWEEEPGKPRPCTTLTNLTTKCLELPPRLLFDTKLPSPTTVLEGPFVGRSRFQSASFRITSGECYGSFSHERSGQLGAITASNKSGVKERGWFGSWGRKAFKAKREVGGCSHVFPSSLDRESDGGSSVGEGNSTKVKMTKFRRTGSLSNLSHARSHFWATMYKGLKQVVPWGSRKLKKDGIVT</sequence>
<dbReference type="Gramene" id="Jr07_08770_p1">
    <property type="protein sequence ID" value="cds.Jr07_08770_p1"/>
    <property type="gene ID" value="Jr07_08770"/>
</dbReference>
<dbReference type="Proteomes" id="UP000235220">
    <property type="component" value="Chromosome 7"/>
</dbReference>
<evidence type="ECO:0000313" key="2">
    <source>
        <dbReference type="Proteomes" id="UP000235220"/>
    </source>
</evidence>